<dbReference type="Proteomes" id="UP000637423">
    <property type="component" value="Unassembled WGS sequence"/>
</dbReference>
<sequence>MNEIRVDFAPPSLRRRIASASIFTWLLLVAGLSLSASAAWSINGFVESYEAQATTIARLQTKLSRRTLAVPVVEKITIPEPQAIAVNHAIAQLNLPWRDVLDAIEAATPKTIALLALEPDAKRNLIKGSAEAKSSSEMIAYIEELKHQAFFVSVILNKHEINERDPNKPLRFQFEVQWAEDAK</sequence>
<keyword evidence="2" id="KW-1185">Reference proteome</keyword>
<evidence type="ECO:0000313" key="1">
    <source>
        <dbReference type="EMBL" id="GGC83335.1"/>
    </source>
</evidence>
<dbReference type="AlphaFoldDB" id="A0A916USU5"/>
<reference evidence="1" key="2">
    <citation type="submission" date="2020-09" db="EMBL/GenBank/DDBJ databases">
        <authorList>
            <person name="Sun Q."/>
            <person name="Zhou Y."/>
        </authorList>
    </citation>
    <scope>NUCLEOTIDE SEQUENCE</scope>
    <source>
        <strain evidence="1">CGMCC 1.10998</strain>
    </source>
</reference>
<evidence type="ECO:0008006" key="3">
    <source>
        <dbReference type="Google" id="ProtNLM"/>
    </source>
</evidence>
<evidence type="ECO:0000313" key="2">
    <source>
        <dbReference type="Proteomes" id="UP000637423"/>
    </source>
</evidence>
<organism evidence="1 2">
    <name type="scientific">Undibacterium terreum</name>
    <dbReference type="NCBI Taxonomy" id="1224302"/>
    <lineage>
        <taxon>Bacteria</taxon>
        <taxon>Pseudomonadati</taxon>
        <taxon>Pseudomonadota</taxon>
        <taxon>Betaproteobacteria</taxon>
        <taxon>Burkholderiales</taxon>
        <taxon>Oxalobacteraceae</taxon>
        <taxon>Undibacterium</taxon>
    </lineage>
</organism>
<proteinExistence type="predicted"/>
<gene>
    <name evidence="1" type="ORF">GCM10011396_33430</name>
</gene>
<reference evidence="1" key="1">
    <citation type="journal article" date="2014" name="Int. J. Syst. Evol. Microbiol.">
        <title>Complete genome sequence of Corynebacterium casei LMG S-19264T (=DSM 44701T), isolated from a smear-ripened cheese.</title>
        <authorList>
            <consortium name="US DOE Joint Genome Institute (JGI-PGF)"/>
            <person name="Walter F."/>
            <person name="Albersmeier A."/>
            <person name="Kalinowski J."/>
            <person name="Ruckert C."/>
        </authorList>
    </citation>
    <scope>NUCLEOTIDE SEQUENCE</scope>
    <source>
        <strain evidence="1">CGMCC 1.10998</strain>
    </source>
</reference>
<accession>A0A916USU5</accession>
<comment type="caution">
    <text evidence="1">The sequence shown here is derived from an EMBL/GenBank/DDBJ whole genome shotgun (WGS) entry which is preliminary data.</text>
</comment>
<name>A0A916USU5_9BURK</name>
<dbReference type="EMBL" id="BMED01000003">
    <property type="protein sequence ID" value="GGC83335.1"/>
    <property type="molecule type" value="Genomic_DNA"/>
</dbReference>
<protein>
    <recommendedName>
        <fullName evidence="3">Fimbrial assembly protein (PilN)</fullName>
    </recommendedName>
</protein>
<dbReference type="RefSeq" id="WP_188567225.1">
    <property type="nucleotide sequence ID" value="NZ_BMED01000003.1"/>
</dbReference>